<dbReference type="PROSITE" id="PS00211">
    <property type="entry name" value="ABC_TRANSPORTER_1"/>
    <property type="match status" value="1"/>
</dbReference>
<dbReference type="Proteomes" id="UP001321018">
    <property type="component" value="Unassembled WGS sequence"/>
</dbReference>
<dbReference type="Proteomes" id="UP001320972">
    <property type="component" value="Unassembled WGS sequence"/>
</dbReference>
<dbReference type="PANTHER" id="PTHR43335">
    <property type="entry name" value="ABC TRANSPORTER, ATP-BINDING PROTEIN"/>
    <property type="match status" value="1"/>
</dbReference>
<keyword evidence="3" id="KW-0547">Nucleotide-binding</keyword>
<evidence type="ECO:0000259" key="5">
    <source>
        <dbReference type="PROSITE" id="PS50893"/>
    </source>
</evidence>
<name>A0AAP3E3H6_9EURY</name>
<accession>A0AAP3E3H6</accession>
<evidence type="ECO:0000313" key="8">
    <source>
        <dbReference type="Proteomes" id="UP001320972"/>
    </source>
</evidence>
<organism evidence="6 9">
    <name type="scientific">Natronoglomus mannanivorans</name>
    <dbReference type="NCBI Taxonomy" id="2979990"/>
    <lineage>
        <taxon>Archaea</taxon>
        <taxon>Methanobacteriati</taxon>
        <taxon>Methanobacteriota</taxon>
        <taxon>Stenosarchaea group</taxon>
        <taxon>Halobacteria</taxon>
        <taxon>Halobacteriales</taxon>
        <taxon>Natrialbaceae</taxon>
        <taxon>Natronoglomus</taxon>
    </lineage>
</organism>
<dbReference type="GO" id="GO:0016887">
    <property type="term" value="F:ATP hydrolysis activity"/>
    <property type="evidence" value="ECO:0007669"/>
    <property type="project" value="InterPro"/>
</dbReference>
<dbReference type="SUPFAM" id="SSF52540">
    <property type="entry name" value="P-loop containing nucleoside triphosphate hydrolases"/>
    <property type="match status" value="1"/>
</dbReference>
<comment type="caution">
    <text evidence="6">The sequence shown here is derived from an EMBL/GenBank/DDBJ whole genome shotgun (WGS) entry which is preliminary data.</text>
</comment>
<reference evidence="6 8" key="1">
    <citation type="submission" date="2022-09" db="EMBL/GenBank/DDBJ databases">
        <title>Enrichment on poylsaccharides allowed isolation of novel metabolic and taxonomic groups of Haloarchaea.</title>
        <authorList>
            <person name="Sorokin D.Y."/>
            <person name="Elcheninov A.G."/>
            <person name="Khizhniak T.V."/>
            <person name="Kolganova T.V."/>
            <person name="Kublanov I.V."/>
        </authorList>
    </citation>
    <scope>NUCLEOTIDE SEQUENCE</scope>
    <source>
        <strain evidence="7 8">AArc-m2/3/4</strain>
        <strain evidence="6">AArc-xg1-1</strain>
    </source>
</reference>
<dbReference type="PROSITE" id="PS50893">
    <property type="entry name" value="ABC_TRANSPORTER_2"/>
    <property type="match status" value="1"/>
</dbReference>
<dbReference type="GO" id="GO:0005524">
    <property type="term" value="F:ATP binding"/>
    <property type="evidence" value="ECO:0007669"/>
    <property type="project" value="UniProtKB-KW"/>
</dbReference>
<feature type="domain" description="ABC transporter" evidence="5">
    <location>
        <begin position="1"/>
        <end position="215"/>
    </location>
</feature>
<evidence type="ECO:0000256" key="1">
    <source>
        <dbReference type="ARBA" id="ARBA00005417"/>
    </source>
</evidence>
<dbReference type="Gene3D" id="3.40.50.300">
    <property type="entry name" value="P-loop containing nucleotide triphosphate hydrolases"/>
    <property type="match status" value="1"/>
</dbReference>
<dbReference type="AlphaFoldDB" id="A0AAP3E3H6"/>
<dbReference type="InterPro" id="IPR017871">
    <property type="entry name" value="ABC_transporter-like_CS"/>
</dbReference>
<evidence type="ECO:0000313" key="7">
    <source>
        <dbReference type="EMBL" id="MCU4975815.1"/>
    </source>
</evidence>
<evidence type="ECO:0000256" key="4">
    <source>
        <dbReference type="ARBA" id="ARBA00022840"/>
    </source>
</evidence>
<evidence type="ECO:0000256" key="3">
    <source>
        <dbReference type="ARBA" id="ARBA00022741"/>
    </source>
</evidence>
<dbReference type="InterPro" id="IPR027417">
    <property type="entry name" value="P-loop_NTPase"/>
</dbReference>
<comment type="similarity">
    <text evidence="1">Belongs to the ABC transporter superfamily.</text>
</comment>
<keyword evidence="4 6" id="KW-0067">ATP-binding</keyword>
<dbReference type="Pfam" id="PF00005">
    <property type="entry name" value="ABC_tran"/>
    <property type="match status" value="1"/>
</dbReference>
<dbReference type="InterPro" id="IPR003439">
    <property type="entry name" value="ABC_transporter-like_ATP-bd"/>
</dbReference>
<evidence type="ECO:0000313" key="9">
    <source>
        <dbReference type="Proteomes" id="UP001321018"/>
    </source>
</evidence>
<dbReference type="SMART" id="SM00382">
    <property type="entry name" value="AAA"/>
    <property type="match status" value="1"/>
</dbReference>
<proteinExistence type="inferred from homology"/>
<dbReference type="InterPro" id="IPR003593">
    <property type="entry name" value="AAA+_ATPase"/>
</dbReference>
<dbReference type="EMBL" id="JAOPKB010000025">
    <property type="protein sequence ID" value="MCU4975815.1"/>
    <property type="molecule type" value="Genomic_DNA"/>
</dbReference>
<gene>
    <name evidence="7" type="ORF">OB955_24345</name>
    <name evidence="6" type="ORF">OB960_20185</name>
</gene>
<evidence type="ECO:0000313" key="6">
    <source>
        <dbReference type="EMBL" id="MCU4743708.1"/>
    </source>
</evidence>
<keyword evidence="8" id="KW-1185">Reference proteome</keyword>
<dbReference type="EMBL" id="JAOPKA010000017">
    <property type="protein sequence ID" value="MCU4743708.1"/>
    <property type="molecule type" value="Genomic_DNA"/>
</dbReference>
<protein>
    <submittedName>
        <fullName evidence="6">ABC transporter ATP-binding protein</fullName>
    </submittedName>
</protein>
<keyword evidence="2" id="KW-0813">Transport</keyword>
<sequence>MDHAYGDVNVLQSVSLTLPSGTVTALVGPNGSGKTTLLRVIAGLLDQTGGTIRHRNHDVVRSIGYLPQQPAFRPGFTARETLSFYAALVGADEDAATKHLERVGLKEAADRPVEELSGGMIRLLGIAQATIGNPPVVVLDEPGSGLDPGMRVHVFDVVGELAANGAAVLLSSHDLELVERSADRVAVLDRGRIASEGAPTEIRDCVDADTLLQAYEATVTGETGTVRVRGDSS</sequence>
<evidence type="ECO:0000256" key="2">
    <source>
        <dbReference type="ARBA" id="ARBA00022448"/>
    </source>
</evidence>